<evidence type="ECO:0000313" key="4">
    <source>
        <dbReference type="Proteomes" id="UP000027734"/>
    </source>
</evidence>
<protein>
    <recommendedName>
        <fullName evidence="5">Ferrochelatase</fullName>
    </recommendedName>
</protein>
<dbReference type="AlphaFoldDB" id="A0A073INE1"/>
<dbReference type="STRING" id="1300350.Z948_1723"/>
<keyword evidence="4" id="KW-1185">Reference proteome</keyword>
<organism evidence="3 4">
    <name type="scientific">Sulfitobacter donghicola DSW-25 = KCTC 12864 = JCM 14565</name>
    <dbReference type="NCBI Taxonomy" id="1300350"/>
    <lineage>
        <taxon>Bacteria</taxon>
        <taxon>Pseudomonadati</taxon>
        <taxon>Pseudomonadota</taxon>
        <taxon>Alphaproteobacteria</taxon>
        <taxon>Rhodobacterales</taxon>
        <taxon>Roseobacteraceae</taxon>
        <taxon>Sulfitobacter</taxon>
    </lineage>
</organism>
<feature type="signal peptide" evidence="2">
    <location>
        <begin position="1"/>
        <end position="20"/>
    </location>
</feature>
<name>A0A073INE1_9RHOB</name>
<feature type="chain" id="PRO_5001691348" description="Ferrochelatase" evidence="2">
    <location>
        <begin position="21"/>
        <end position="80"/>
    </location>
</feature>
<feature type="transmembrane region" description="Helical" evidence="1">
    <location>
        <begin position="44"/>
        <end position="62"/>
    </location>
</feature>
<evidence type="ECO:0000256" key="2">
    <source>
        <dbReference type="SAM" id="SignalP"/>
    </source>
</evidence>
<keyword evidence="1" id="KW-0812">Transmembrane</keyword>
<proteinExistence type="predicted"/>
<reference evidence="3 4" key="1">
    <citation type="submission" date="2014-01" db="EMBL/GenBank/DDBJ databases">
        <title>Sulfitobacter donghicola JCM 14565 Genome Sequencing.</title>
        <authorList>
            <person name="Lai Q."/>
            <person name="Hong Z."/>
        </authorList>
    </citation>
    <scope>NUCLEOTIDE SEQUENCE [LARGE SCALE GENOMIC DNA]</scope>
    <source>
        <strain evidence="3 4">JCM 14565</strain>
    </source>
</reference>
<accession>A0A073INE1</accession>
<evidence type="ECO:0008006" key="5">
    <source>
        <dbReference type="Google" id="ProtNLM"/>
    </source>
</evidence>
<keyword evidence="1" id="KW-1133">Transmembrane helix</keyword>
<dbReference type="Proteomes" id="UP000027734">
    <property type="component" value="Unassembled WGS sequence"/>
</dbReference>
<evidence type="ECO:0000313" key="3">
    <source>
        <dbReference type="EMBL" id="KEJ91065.1"/>
    </source>
</evidence>
<sequence length="80" mass="7705">MLKTISLATIVAFAATTSFAGSLAQPEEKDDVTAFVPAGGSGIGAPAIIGGVLAAVAIAALVSDSDDDDDGSVDGHGTTD</sequence>
<evidence type="ECO:0000256" key="1">
    <source>
        <dbReference type="SAM" id="Phobius"/>
    </source>
</evidence>
<comment type="caution">
    <text evidence="3">The sequence shown here is derived from an EMBL/GenBank/DDBJ whole genome shotgun (WGS) entry which is preliminary data.</text>
</comment>
<keyword evidence="2" id="KW-0732">Signal</keyword>
<dbReference type="EMBL" id="JAMC01000001">
    <property type="protein sequence ID" value="KEJ91065.1"/>
    <property type="molecule type" value="Genomic_DNA"/>
</dbReference>
<keyword evidence="1" id="KW-0472">Membrane</keyword>
<dbReference type="RefSeq" id="WP_025059124.1">
    <property type="nucleotide sequence ID" value="NZ_JAMC01000001.1"/>
</dbReference>
<gene>
    <name evidence="3" type="ORF">DSW25_02175</name>
</gene>